<proteinExistence type="predicted"/>
<evidence type="ECO:0000313" key="3">
    <source>
        <dbReference type="Proteomes" id="UP001596028"/>
    </source>
</evidence>
<reference evidence="3" key="1">
    <citation type="journal article" date="2019" name="Int. J. Syst. Evol. Microbiol.">
        <title>The Global Catalogue of Microorganisms (GCM) 10K type strain sequencing project: providing services to taxonomists for standard genome sequencing and annotation.</title>
        <authorList>
            <consortium name="The Broad Institute Genomics Platform"/>
            <consortium name="The Broad Institute Genome Sequencing Center for Infectious Disease"/>
            <person name="Wu L."/>
            <person name="Ma J."/>
        </authorList>
    </citation>
    <scope>NUCLEOTIDE SEQUENCE [LARGE SCALE GENOMIC DNA]</scope>
    <source>
        <strain evidence="3">CCUG 49571</strain>
    </source>
</reference>
<dbReference type="Pfam" id="PF06961">
    <property type="entry name" value="DUF1294"/>
    <property type="match status" value="1"/>
</dbReference>
<name>A0ABV9FJ56_9BACL</name>
<sequence>MYAAAGYWIVVNVISFYLMGRDKAQAKKGGRRIPERTLFLWAAAGGAAGAIAGMRAWRHKTKHASFLIGMPAILAAHLMVAYWFWR</sequence>
<keyword evidence="3" id="KW-1185">Reference proteome</keyword>
<feature type="transmembrane region" description="Helical" evidence="1">
    <location>
        <begin position="64"/>
        <end position="85"/>
    </location>
</feature>
<evidence type="ECO:0000313" key="2">
    <source>
        <dbReference type="EMBL" id="MFC4600149.1"/>
    </source>
</evidence>
<keyword evidence="1" id="KW-1133">Transmembrane helix</keyword>
<keyword evidence="1" id="KW-0472">Membrane</keyword>
<organism evidence="2 3">
    <name type="scientific">Cohnella hongkongensis</name>
    <dbReference type="NCBI Taxonomy" id="178337"/>
    <lineage>
        <taxon>Bacteria</taxon>
        <taxon>Bacillati</taxon>
        <taxon>Bacillota</taxon>
        <taxon>Bacilli</taxon>
        <taxon>Bacillales</taxon>
        <taxon>Paenibacillaceae</taxon>
        <taxon>Cohnella</taxon>
    </lineage>
</organism>
<dbReference type="EMBL" id="JBHSEP010000014">
    <property type="protein sequence ID" value="MFC4600149.1"/>
    <property type="molecule type" value="Genomic_DNA"/>
</dbReference>
<comment type="caution">
    <text evidence="2">The sequence shown here is derived from an EMBL/GenBank/DDBJ whole genome shotgun (WGS) entry which is preliminary data.</text>
</comment>
<accession>A0ABV9FJ56</accession>
<evidence type="ECO:0000256" key="1">
    <source>
        <dbReference type="SAM" id="Phobius"/>
    </source>
</evidence>
<keyword evidence="1" id="KW-0812">Transmembrane</keyword>
<dbReference type="InterPro" id="IPR010718">
    <property type="entry name" value="DUF1294"/>
</dbReference>
<dbReference type="Proteomes" id="UP001596028">
    <property type="component" value="Unassembled WGS sequence"/>
</dbReference>
<feature type="transmembrane region" description="Helical" evidence="1">
    <location>
        <begin position="38"/>
        <end position="57"/>
    </location>
</feature>
<protein>
    <submittedName>
        <fullName evidence="2">DUF1294 domain-containing protein</fullName>
    </submittedName>
</protein>
<gene>
    <name evidence="2" type="ORF">ACFO3S_18020</name>
</gene>
<dbReference type="RefSeq" id="WP_378098993.1">
    <property type="nucleotide sequence ID" value="NZ_JBHSEP010000014.1"/>
</dbReference>